<keyword evidence="1" id="KW-0547">Nucleotide-binding</keyword>
<dbReference type="InterPro" id="IPR002078">
    <property type="entry name" value="Sigma_54_int"/>
</dbReference>
<dbReference type="Pfam" id="PF00158">
    <property type="entry name" value="Sigma54_activat"/>
    <property type="match status" value="1"/>
</dbReference>
<dbReference type="PROSITE" id="PS50045">
    <property type="entry name" value="SIGMA54_INTERACT_4"/>
    <property type="match status" value="1"/>
</dbReference>
<dbReference type="OrthoDB" id="9804019at2"/>
<dbReference type="SMART" id="SM00382">
    <property type="entry name" value="AAA"/>
    <property type="match status" value="1"/>
</dbReference>
<dbReference type="PANTHER" id="PTHR32071:SF121">
    <property type="entry name" value="SIGMA L-DEPENDENT TRANSCRIPTIONAL REGULATOR YQIR-RELATED"/>
    <property type="match status" value="1"/>
</dbReference>
<evidence type="ECO:0000313" key="6">
    <source>
        <dbReference type="EMBL" id="TCK46967.1"/>
    </source>
</evidence>
<gene>
    <name evidence="6" type="ORF">EV690_3119</name>
</gene>
<dbReference type="SUPFAM" id="SSF46689">
    <property type="entry name" value="Homeodomain-like"/>
    <property type="match status" value="1"/>
</dbReference>
<dbReference type="Pfam" id="PF25601">
    <property type="entry name" value="AAA_lid_14"/>
    <property type="match status" value="1"/>
</dbReference>
<reference evidence="6 7" key="1">
    <citation type="submission" date="2019-03" db="EMBL/GenBank/DDBJ databases">
        <title>Genomic Encyclopedia of Type Strains, Phase IV (KMG-IV): sequencing the most valuable type-strain genomes for metagenomic binning, comparative biology and taxonomic classification.</title>
        <authorList>
            <person name="Goeker M."/>
        </authorList>
    </citation>
    <scope>NUCLEOTIDE SEQUENCE [LARGE SCALE GENOMIC DNA]</scope>
    <source>
        <strain evidence="6 7">DSM 18577</strain>
    </source>
</reference>
<dbReference type="PROSITE" id="PS00688">
    <property type="entry name" value="SIGMA54_INTERACT_3"/>
    <property type="match status" value="1"/>
</dbReference>
<dbReference type="Gene3D" id="1.10.8.60">
    <property type="match status" value="1"/>
</dbReference>
<dbReference type="GO" id="GO:0043565">
    <property type="term" value="F:sequence-specific DNA binding"/>
    <property type="evidence" value="ECO:0007669"/>
    <property type="project" value="InterPro"/>
</dbReference>
<keyword evidence="2" id="KW-0067">ATP-binding</keyword>
<evidence type="ECO:0000259" key="5">
    <source>
        <dbReference type="PROSITE" id="PS50045"/>
    </source>
</evidence>
<evidence type="ECO:0000256" key="4">
    <source>
        <dbReference type="ARBA" id="ARBA00023163"/>
    </source>
</evidence>
<dbReference type="InterPro" id="IPR009057">
    <property type="entry name" value="Homeodomain-like_sf"/>
</dbReference>
<dbReference type="Gene3D" id="3.40.50.300">
    <property type="entry name" value="P-loop containing nucleotide triphosphate hydrolases"/>
    <property type="match status" value="1"/>
</dbReference>
<name>A0A4R1J986_9GAMM</name>
<evidence type="ECO:0000256" key="3">
    <source>
        <dbReference type="ARBA" id="ARBA00023015"/>
    </source>
</evidence>
<dbReference type="SUPFAM" id="SSF52540">
    <property type="entry name" value="P-loop containing nucleoside triphosphate hydrolases"/>
    <property type="match status" value="1"/>
</dbReference>
<protein>
    <submittedName>
        <fullName evidence="6">Fis family sigma54 specific transcriptional regulator</fullName>
    </submittedName>
</protein>
<dbReference type="EMBL" id="SMGD01000016">
    <property type="protein sequence ID" value="TCK46967.1"/>
    <property type="molecule type" value="Genomic_DNA"/>
</dbReference>
<dbReference type="InterPro" id="IPR025944">
    <property type="entry name" value="Sigma_54_int_dom_CS"/>
</dbReference>
<dbReference type="Pfam" id="PF02954">
    <property type="entry name" value="HTH_8"/>
    <property type="match status" value="1"/>
</dbReference>
<dbReference type="PRINTS" id="PR01590">
    <property type="entry name" value="HTHFIS"/>
</dbReference>
<keyword evidence="4" id="KW-0804">Transcription</keyword>
<evidence type="ECO:0000313" key="7">
    <source>
        <dbReference type="Proteomes" id="UP000295565"/>
    </source>
</evidence>
<dbReference type="PANTHER" id="PTHR32071">
    <property type="entry name" value="TRANSCRIPTIONAL REGULATORY PROTEIN"/>
    <property type="match status" value="1"/>
</dbReference>
<sequence length="445" mass="49814">MAELLWISDNEQLYTLLHPVLKKIGFSVTCHTHLGDVQSSDDAIDLVVFAPSQFGQQDYLNFIDHPLSNSADWILISDGNPNRWCDKMMNHGVAYHFRQPLELEHIGEVFQEFANEYCTDNRPPKEQALSSHLDQFGLLLGSSAPMRRLYRLIRRVAPTDSNVLLIGESGSGKELAAQTIHQQSLRADKPFIAVNCAAFSSELIESELFGHEKGAFTGAIANRDGLFAQCQSGTLFLDEITEMPLALQSKLLRVLETGEYQKLGSEQPQSVNVRIVAATNRDPLSAIEENYLREDLYFRLAHFPIQLPALNQRGDDILALAKHFLAYRNQQTGACITLTPEAEQQLSQYSWPGNVRELKHCIERAHILANNQITLNELPTITQPSQIHPTSIGPGTSIKEAEKTLIIDTLKACENNKTRAAELLGISVKTLYNKLHSYAIKDDEI</sequence>
<dbReference type="InterPro" id="IPR058031">
    <property type="entry name" value="AAA_lid_NorR"/>
</dbReference>
<accession>A0A4R1J986</accession>
<dbReference type="FunFam" id="3.40.50.300:FF:000006">
    <property type="entry name" value="DNA-binding transcriptional regulator NtrC"/>
    <property type="match status" value="1"/>
</dbReference>
<keyword evidence="3" id="KW-0805">Transcription regulation</keyword>
<dbReference type="InterPro" id="IPR027417">
    <property type="entry name" value="P-loop_NTPase"/>
</dbReference>
<dbReference type="RefSeq" id="WP_131913863.1">
    <property type="nucleotide sequence ID" value="NZ_OU594967.1"/>
</dbReference>
<dbReference type="InterPro" id="IPR002197">
    <property type="entry name" value="HTH_Fis"/>
</dbReference>
<organism evidence="6 7">
    <name type="scientific">Celerinatantimonas diazotrophica</name>
    <dbReference type="NCBI Taxonomy" id="412034"/>
    <lineage>
        <taxon>Bacteria</taxon>
        <taxon>Pseudomonadati</taxon>
        <taxon>Pseudomonadota</taxon>
        <taxon>Gammaproteobacteria</taxon>
        <taxon>Celerinatantimonadaceae</taxon>
        <taxon>Celerinatantimonas</taxon>
    </lineage>
</organism>
<dbReference type="CDD" id="cd00009">
    <property type="entry name" value="AAA"/>
    <property type="match status" value="1"/>
</dbReference>
<dbReference type="GO" id="GO:0006355">
    <property type="term" value="P:regulation of DNA-templated transcription"/>
    <property type="evidence" value="ECO:0007669"/>
    <property type="project" value="InterPro"/>
</dbReference>
<proteinExistence type="predicted"/>
<evidence type="ECO:0000256" key="2">
    <source>
        <dbReference type="ARBA" id="ARBA00022840"/>
    </source>
</evidence>
<comment type="caution">
    <text evidence="6">The sequence shown here is derived from an EMBL/GenBank/DDBJ whole genome shotgun (WGS) entry which is preliminary data.</text>
</comment>
<dbReference type="AlphaFoldDB" id="A0A4R1J986"/>
<evidence type="ECO:0000256" key="1">
    <source>
        <dbReference type="ARBA" id="ARBA00022741"/>
    </source>
</evidence>
<keyword evidence="7" id="KW-1185">Reference proteome</keyword>
<dbReference type="InterPro" id="IPR003593">
    <property type="entry name" value="AAA+_ATPase"/>
</dbReference>
<dbReference type="GO" id="GO:0005524">
    <property type="term" value="F:ATP binding"/>
    <property type="evidence" value="ECO:0007669"/>
    <property type="project" value="UniProtKB-KW"/>
</dbReference>
<dbReference type="Gene3D" id="1.10.10.60">
    <property type="entry name" value="Homeodomain-like"/>
    <property type="match status" value="1"/>
</dbReference>
<dbReference type="Proteomes" id="UP000295565">
    <property type="component" value="Unassembled WGS sequence"/>
</dbReference>
<feature type="domain" description="Sigma-54 factor interaction" evidence="5">
    <location>
        <begin position="139"/>
        <end position="367"/>
    </location>
</feature>